<protein>
    <recommendedName>
        <fullName evidence="4">DUF4148 domain-containing protein</fullName>
    </recommendedName>
</protein>
<evidence type="ECO:0000313" key="3">
    <source>
        <dbReference type="Proteomes" id="UP000235616"/>
    </source>
</evidence>
<name>A0A2N7VCV4_9BURK</name>
<dbReference type="Pfam" id="PF13663">
    <property type="entry name" value="DUF4148"/>
    <property type="match status" value="1"/>
</dbReference>
<evidence type="ECO:0000256" key="1">
    <source>
        <dbReference type="SAM" id="SignalP"/>
    </source>
</evidence>
<dbReference type="EMBL" id="PNYA01000037">
    <property type="protein sequence ID" value="PMS14979.1"/>
    <property type="molecule type" value="Genomic_DNA"/>
</dbReference>
<organism evidence="2 3">
    <name type="scientific">Trinickia dabaoshanensis</name>
    <dbReference type="NCBI Taxonomy" id="564714"/>
    <lineage>
        <taxon>Bacteria</taxon>
        <taxon>Pseudomonadati</taxon>
        <taxon>Pseudomonadota</taxon>
        <taxon>Betaproteobacteria</taxon>
        <taxon>Burkholderiales</taxon>
        <taxon>Burkholderiaceae</taxon>
        <taxon>Trinickia</taxon>
    </lineage>
</organism>
<feature type="signal peptide" evidence="1">
    <location>
        <begin position="1"/>
        <end position="27"/>
    </location>
</feature>
<sequence length="118" mass="11568">MLKIVSGWTVALAMASLGAPVSSFAQASHPLTRAEVLADLIRVEQAGYNPARGDDPNYPADIQAAQAKAAAQGAAGSTGLDVGGVAQSGSSGSGLPSATPMQSGCVGPAGFCSPYFGS</sequence>
<reference evidence="2 3" key="1">
    <citation type="submission" date="2018-01" db="EMBL/GenBank/DDBJ databases">
        <title>Whole genome analyses suggest that Burkholderia sensu lato contains two further novel genera in the rhizoxinica-symbiotica group Mycetohabitans gen. nov., and Trinickia gen. nov.: implications for the evolution of diazotrophy and nodulation in the Burkholderiaceae.</title>
        <authorList>
            <person name="Estrada-de los Santos P."/>
            <person name="Palmer M."/>
            <person name="Chavez-Ramirez B."/>
            <person name="Beukes C."/>
            <person name="Steenkamp E.T."/>
            <person name="Hirsch A.M."/>
            <person name="Manyaka P."/>
            <person name="Maluk M."/>
            <person name="Lafos M."/>
            <person name="Crook M."/>
            <person name="Gross E."/>
            <person name="Simon M.F."/>
            <person name="Bueno dos Reis Junior F."/>
            <person name="Poole P.S."/>
            <person name="Venter S.N."/>
            <person name="James E.K."/>
        </authorList>
    </citation>
    <scope>NUCLEOTIDE SEQUENCE [LARGE SCALE GENOMIC DNA]</scope>
    <source>
        <strain evidence="2 3">GIMN1.004</strain>
    </source>
</reference>
<comment type="caution">
    <text evidence="2">The sequence shown here is derived from an EMBL/GenBank/DDBJ whole genome shotgun (WGS) entry which is preliminary data.</text>
</comment>
<keyword evidence="3" id="KW-1185">Reference proteome</keyword>
<dbReference type="OrthoDB" id="9104200at2"/>
<dbReference type="RefSeq" id="WP_102648926.1">
    <property type="nucleotide sequence ID" value="NZ_PNYA01000037.1"/>
</dbReference>
<dbReference type="InterPro" id="IPR025421">
    <property type="entry name" value="DUF4148"/>
</dbReference>
<evidence type="ECO:0008006" key="4">
    <source>
        <dbReference type="Google" id="ProtNLM"/>
    </source>
</evidence>
<keyword evidence="1" id="KW-0732">Signal</keyword>
<dbReference type="AlphaFoldDB" id="A0A2N7VCV4"/>
<evidence type="ECO:0000313" key="2">
    <source>
        <dbReference type="EMBL" id="PMS14979.1"/>
    </source>
</evidence>
<gene>
    <name evidence="2" type="ORF">C0Z18_29200</name>
</gene>
<accession>A0A2N7VCV4</accession>
<feature type="chain" id="PRO_5014763382" description="DUF4148 domain-containing protein" evidence="1">
    <location>
        <begin position="28"/>
        <end position="118"/>
    </location>
</feature>
<proteinExistence type="predicted"/>
<dbReference type="Proteomes" id="UP000235616">
    <property type="component" value="Unassembled WGS sequence"/>
</dbReference>